<proteinExistence type="predicted"/>
<keyword evidence="2" id="KW-1185">Reference proteome</keyword>
<evidence type="ECO:0000313" key="2">
    <source>
        <dbReference type="Proteomes" id="UP000292702"/>
    </source>
</evidence>
<sequence length="317" mass="34141">MSTLVAARMHHHIVRDDTSSNGFAGAPMAQARWKRDDHGAFLGHKLVPVARRDNDHILIVDRAEAHPSDPPVMSRRDEPLFIPYNPSSPDINLRDSYTEARSDGAVFVPFDPSQGLALRDDTIALRADGAVFVPFNPTVEARSDGAIFVPFDPSEGLTLRDGSIASRSDGAVFIPYDPAGAGDLTLREDTIASRSDGATFVPYDPAGAGDLSLREDAIASRSDSVVSIAVEPPSSNHYRLGSREDTTVNDVPPAHPYHFHVGTVVNPALGTRDSEEARSGSQPPDVLPPKKRDLIVALIMAVADALNARQDSQEEVN</sequence>
<protein>
    <submittedName>
        <fullName evidence="1">Uncharacterized protein</fullName>
    </submittedName>
</protein>
<dbReference type="EMBL" id="RWJN01000211">
    <property type="protein sequence ID" value="TCD64846.1"/>
    <property type="molecule type" value="Genomic_DNA"/>
</dbReference>
<dbReference type="AlphaFoldDB" id="A0A4R0RCU4"/>
<comment type="caution">
    <text evidence="1">The sequence shown here is derived from an EMBL/GenBank/DDBJ whole genome shotgun (WGS) entry which is preliminary data.</text>
</comment>
<accession>A0A4R0RCU4</accession>
<reference evidence="1 2" key="1">
    <citation type="submission" date="2018-11" db="EMBL/GenBank/DDBJ databases">
        <title>Genome assembly of Steccherinum ochraceum LE-BIN_3174, the white-rot fungus of the Steccherinaceae family (The Residual Polyporoid clade, Polyporales, Basidiomycota).</title>
        <authorList>
            <person name="Fedorova T.V."/>
            <person name="Glazunova O.A."/>
            <person name="Landesman E.O."/>
            <person name="Moiseenko K.V."/>
            <person name="Psurtseva N.V."/>
            <person name="Savinova O.S."/>
            <person name="Shakhova N.V."/>
            <person name="Tyazhelova T.V."/>
            <person name="Vasina D.V."/>
        </authorList>
    </citation>
    <scope>NUCLEOTIDE SEQUENCE [LARGE SCALE GENOMIC DNA]</scope>
    <source>
        <strain evidence="1 2">LE-BIN_3174</strain>
    </source>
</reference>
<gene>
    <name evidence="1" type="ORF">EIP91_003550</name>
</gene>
<organism evidence="1 2">
    <name type="scientific">Steccherinum ochraceum</name>
    <dbReference type="NCBI Taxonomy" id="92696"/>
    <lineage>
        <taxon>Eukaryota</taxon>
        <taxon>Fungi</taxon>
        <taxon>Dikarya</taxon>
        <taxon>Basidiomycota</taxon>
        <taxon>Agaricomycotina</taxon>
        <taxon>Agaricomycetes</taxon>
        <taxon>Polyporales</taxon>
        <taxon>Steccherinaceae</taxon>
        <taxon>Steccherinum</taxon>
    </lineage>
</organism>
<name>A0A4R0RCU4_9APHY</name>
<evidence type="ECO:0000313" key="1">
    <source>
        <dbReference type="EMBL" id="TCD64846.1"/>
    </source>
</evidence>
<dbReference type="Proteomes" id="UP000292702">
    <property type="component" value="Unassembled WGS sequence"/>
</dbReference>